<dbReference type="EMBL" id="JAEKFT010000018">
    <property type="protein sequence ID" value="MBT0962624.1"/>
    <property type="molecule type" value="Genomic_DNA"/>
</dbReference>
<comment type="caution">
    <text evidence="4">The sequence shown here is derived from an EMBL/GenBank/DDBJ whole genome shotgun (WGS) entry which is preliminary data.</text>
</comment>
<dbReference type="Pfam" id="PF00571">
    <property type="entry name" value="CBS"/>
    <property type="match status" value="2"/>
</dbReference>
<feature type="domain" description="CBS" evidence="3">
    <location>
        <begin position="77"/>
        <end position="133"/>
    </location>
</feature>
<evidence type="ECO:0000259" key="3">
    <source>
        <dbReference type="PROSITE" id="PS51371"/>
    </source>
</evidence>
<organism evidence="4 5">
    <name type="scientific">Denitromonas iodatirespirans</name>
    <dbReference type="NCBI Taxonomy" id="2795389"/>
    <lineage>
        <taxon>Bacteria</taxon>
        <taxon>Pseudomonadati</taxon>
        <taxon>Pseudomonadota</taxon>
        <taxon>Betaproteobacteria</taxon>
        <taxon>Rhodocyclales</taxon>
        <taxon>Zoogloeaceae</taxon>
        <taxon>Denitromonas</taxon>
    </lineage>
</organism>
<dbReference type="InterPro" id="IPR000644">
    <property type="entry name" value="CBS_dom"/>
</dbReference>
<dbReference type="InterPro" id="IPR044725">
    <property type="entry name" value="CBSX3_CBS_dom"/>
</dbReference>
<feature type="domain" description="CBS" evidence="3">
    <location>
        <begin position="1"/>
        <end position="68"/>
    </location>
</feature>
<dbReference type="InterPro" id="IPR046342">
    <property type="entry name" value="CBS_dom_sf"/>
</dbReference>
<dbReference type="PANTHER" id="PTHR43080">
    <property type="entry name" value="CBS DOMAIN-CONTAINING PROTEIN CBSX3, MITOCHONDRIAL"/>
    <property type="match status" value="1"/>
</dbReference>
<proteinExistence type="predicted"/>
<dbReference type="AlphaFoldDB" id="A0A944D9U0"/>
<dbReference type="Gene3D" id="3.10.580.10">
    <property type="entry name" value="CBS-domain"/>
    <property type="match status" value="1"/>
</dbReference>
<dbReference type="SMART" id="SM00116">
    <property type="entry name" value="CBS"/>
    <property type="match status" value="2"/>
</dbReference>
<dbReference type="RefSeq" id="WP_214362571.1">
    <property type="nucleotide sequence ID" value="NZ_JAEKFT010000018.1"/>
</dbReference>
<sequence>MTTTVQQVLEQKGAVTHAVTPDATVIEALALMAERDIGAVLVLQGEQMVGIFTERDYARKVALKGLSSKDSRIKDLMTPNVCTITPSHTIDEVMSIMTQNRFRHLPVVDHGRICGIVTIGDVVKSVIAEHEATIQQLSSYIAGDIST</sequence>
<dbReference type="SUPFAM" id="SSF54631">
    <property type="entry name" value="CBS-domain pair"/>
    <property type="match status" value="1"/>
</dbReference>
<keyword evidence="1 2" id="KW-0129">CBS domain</keyword>
<evidence type="ECO:0000256" key="2">
    <source>
        <dbReference type="PROSITE-ProRule" id="PRU00703"/>
    </source>
</evidence>
<accession>A0A944D9U0</accession>
<dbReference type="InterPro" id="IPR051257">
    <property type="entry name" value="Diverse_CBS-Domain"/>
</dbReference>
<evidence type="ECO:0000313" key="5">
    <source>
        <dbReference type="Proteomes" id="UP000694660"/>
    </source>
</evidence>
<dbReference type="CDD" id="cd04623">
    <property type="entry name" value="CBS_pair_bac_euk"/>
    <property type="match status" value="1"/>
</dbReference>
<protein>
    <submittedName>
        <fullName evidence="4">CBS domain-containing protein</fullName>
    </submittedName>
</protein>
<keyword evidence="5" id="KW-1185">Reference proteome</keyword>
<evidence type="ECO:0000313" key="4">
    <source>
        <dbReference type="EMBL" id="MBT0962624.1"/>
    </source>
</evidence>
<gene>
    <name evidence="4" type="ORF">I8J34_15695</name>
</gene>
<dbReference type="PROSITE" id="PS51371">
    <property type="entry name" value="CBS"/>
    <property type="match status" value="2"/>
</dbReference>
<dbReference type="PANTHER" id="PTHR43080:SF2">
    <property type="entry name" value="CBS DOMAIN-CONTAINING PROTEIN"/>
    <property type="match status" value="1"/>
</dbReference>
<reference evidence="5" key="1">
    <citation type="journal article" date="2022" name="ISME J.">
        <title>Genetic and phylogenetic analysis of dissimilatory iodate-reducing bacteria identifies potential niches across the world's oceans.</title>
        <authorList>
            <person name="Reyes-Umana V."/>
            <person name="Henning Z."/>
            <person name="Lee K."/>
            <person name="Barnum T.P."/>
            <person name="Coates J.D."/>
        </authorList>
    </citation>
    <scope>NUCLEOTIDE SEQUENCE [LARGE SCALE GENOMIC DNA]</scope>
    <source>
        <strain evidence="5">IR12</strain>
    </source>
</reference>
<dbReference type="Proteomes" id="UP000694660">
    <property type="component" value="Unassembled WGS sequence"/>
</dbReference>
<evidence type="ECO:0000256" key="1">
    <source>
        <dbReference type="ARBA" id="ARBA00023122"/>
    </source>
</evidence>
<name>A0A944D9U0_DENI1</name>